<accession>A0AAN9MTA1</accession>
<dbReference type="EMBL" id="JAYMYQ010000001">
    <property type="protein sequence ID" value="KAK7360570.1"/>
    <property type="molecule type" value="Genomic_DNA"/>
</dbReference>
<dbReference type="Proteomes" id="UP001367508">
    <property type="component" value="Unassembled WGS sequence"/>
</dbReference>
<evidence type="ECO:0000313" key="1">
    <source>
        <dbReference type="EMBL" id="KAK7360570.1"/>
    </source>
</evidence>
<organism evidence="1 2">
    <name type="scientific">Canavalia gladiata</name>
    <name type="common">Sword bean</name>
    <name type="synonym">Dolichos gladiatus</name>
    <dbReference type="NCBI Taxonomy" id="3824"/>
    <lineage>
        <taxon>Eukaryota</taxon>
        <taxon>Viridiplantae</taxon>
        <taxon>Streptophyta</taxon>
        <taxon>Embryophyta</taxon>
        <taxon>Tracheophyta</taxon>
        <taxon>Spermatophyta</taxon>
        <taxon>Magnoliopsida</taxon>
        <taxon>eudicotyledons</taxon>
        <taxon>Gunneridae</taxon>
        <taxon>Pentapetalae</taxon>
        <taxon>rosids</taxon>
        <taxon>fabids</taxon>
        <taxon>Fabales</taxon>
        <taxon>Fabaceae</taxon>
        <taxon>Papilionoideae</taxon>
        <taxon>50 kb inversion clade</taxon>
        <taxon>NPAAA clade</taxon>
        <taxon>indigoferoid/millettioid clade</taxon>
        <taxon>Phaseoleae</taxon>
        <taxon>Canavalia</taxon>
    </lineage>
</organism>
<evidence type="ECO:0000313" key="2">
    <source>
        <dbReference type="Proteomes" id="UP001367508"/>
    </source>
</evidence>
<dbReference type="AlphaFoldDB" id="A0AAN9MTA1"/>
<proteinExistence type="predicted"/>
<sequence>MPVPDEAREEDPSLQNLESTFRVPPYLILLMTLGLRVKAIKPSFQDWPESFDPFEATLQGNDGSYHMLSSWVFTLFDLHDPSLGFCLMVTWGFLLANLWKGSHMYLPSYCVACSPAENLSYGIGSREIGLKRALWQGYILALNLIPWIKSQGQFRISKPGWGGADDRLVIHVLSSRAQGKCLCSSSRPLLWAPFFLCSPNQNPVF</sequence>
<gene>
    <name evidence="1" type="ORF">VNO77_02576</name>
</gene>
<keyword evidence="2" id="KW-1185">Reference proteome</keyword>
<protein>
    <submittedName>
        <fullName evidence="1">Uncharacterized protein</fullName>
    </submittedName>
</protein>
<name>A0AAN9MTA1_CANGL</name>
<comment type="caution">
    <text evidence="1">The sequence shown here is derived from an EMBL/GenBank/DDBJ whole genome shotgun (WGS) entry which is preliminary data.</text>
</comment>
<reference evidence="1 2" key="1">
    <citation type="submission" date="2024-01" db="EMBL/GenBank/DDBJ databases">
        <title>The genomes of 5 underutilized Papilionoideae crops provide insights into root nodulation and disease resistanc.</title>
        <authorList>
            <person name="Jiang F."/>
        </authorList>
    </citation>
    <scope>NUCLEOTIDE SEQUENCE [LARGE SCALE GENOMIC DNA]</scope>
    <source>
        <strain evidence="1">LVBAO_FW01</strain>
        <tissue evidence="1">Leaves</tissue>
    </source>
</reference>